<feature type="compositionally biased region" description="Basic and acidic residues" evidence="2">
    <location>
        <begin position="1"/>
        <end position="42"/>
    </location>
</feature>
<feature type="coiled-coil region" evidence="1">
    <location>
        <begin position="320"/>
        <end position="347"/>
    </location>
</feature>
<evidence type="ECO:0000256" key="2">
    <source>
        <dbReference type="SAM" id="MobiDB-lite"/>
    </source>
</evidence>
<feature type="region of interest" description="Disordered" evidence="2">
    <location>
        <begin position="199"/>
        <end position="218"/>
    </location>
</feature>
<protein>
    <submittedName>
        <fullName evidence="3">Uncharacterized protein</fullName>
    </submittedName>
</protein>
<gene>
    <name evidence="3" type="ORF">PECM_004060</name>
</gene>
<feature type="region of interest" description="Disordered" evidence="2">
    <location>
        <begin position="1"/>
        <end position="73"/>
    </location>
</feature>
<dbReference type="Proteomes" id="UP000631181">
    <property type="component" value="Unassembled WGS sequence"/>
</dbReference>
<evidence type="ECO:0000256" key="1">
    <source>
        <dbReference type="SAM" id="Coils"/>
    </source>
</evidence>
<keyword evidence="1" id="KW-0175">Coiled coil</keyword>
<dbReference type="EMBL" id="WIWV01000025">
    <property type="protein sequence ID" value="KAF7717597.1"/>
    <property type="molecule type" value="Genomic_DNA"/>
</dbReference>
<proteinExistence type="predicted"/>
<accession>A0A8J8W3T6</accession>
<name>A0A8J8W3T6_9EURO</name>
<organism evidence="3 4">
    <name type="scientific">Penicillium ucsense</name>
    <dbReference type="NCBI Taxonomy" id="2839758"/>
    <lineage>
        <taxon>Eukaryota</taxon>
        <taxon>Fungi</taxon>
        <taxon>Dikarya</taxon>
        <taxon>Ascomycota</taxon>
        <taxon>Pezizomycotina</taxon>
        <taxon>Eurotiomycetes</taxon>
        <taxon>Eurotiomycetidae</taxon>
        <taxon>Eurotiales</taxon>
        <taxon>Aspergillaceae</taxon>
        <taxon>Penicillium</taxon>
    </lineage>
</organism>
<sequence length="354" mass="39989">MVRQHPPDCDSTSLHDDKEELSNAEIHIQRKQQERRVAEELRKRSKNAPRVDSSQPPESQRLTRSRSSSFSTPSVETLHVTRTILDRFKDSPAFFTRLDIQIMFFWHTYQAIERLTLDPALCLLLAGVMLPFATNAEVRDRATEILQGDRHAREESRASGAKEVSRLLVADGAELRMWDSLKQGTLFIFGSSNIASSRVPPLASSESPSSSPCKPRSVEPGIQMLESVVIVQAPSSPPPENTIDRLQPSSPPMDLVDHLQSTSPLPEDLVHRLQSSSPPEDMVDCLQSHAQLQQLEEDNRYLAHRVHQIEAGQTELLGIWQTMQRRMAELEEENRRLKKRLHASASVCAEPWSC</sequence>
<feature type="compositionally biased region" description="Low complexity" evidence="2">
    <location>
        <begin position="200"/>
        <end position="215"/>
    </location>
</feature>
<keyword evidence="4" id="KW-1185">Reference proteome</keyword>
<evidence type="ECO:0000313" key="3">
    <source>
        <dbReference type="EMBL" id="KAF7717597.1"/>
    </source>
</evidence>
<reference evidence="3" key="1">
    <citation type="journal article" date="2020" name="Front. Microbiol.">
        <title>Gene regulatory networks of Penicillium echinulatum 2HH and Penicillium oxalicum 114-2 inferred by a computational biology approach.</title>
        <authorList>
            <person name="Lenz A.R."/>
            <person name="Galan-Vasquez E."/>
            <person name="Balbinot E."/>
            <person name="De Abreu F.P."/>
            <person name="De Oliveira N.S."/>
            <person name="Da Rosa L.O."/>
            <person name="De Avila E Silva S."/>
            <person name="Camassola M."/>
            <person name="Dillon A.J.P."/>
            <person name="Perez-Rueda E."/>
        </authorList>
    </citation>
    <scope>NUCLEOTIDE SEQUENCE</scope>
    <source>
        <strain evidence="3">S1M29</strain>
    </source>
</reference>
<evidence type="ECO:0000313" key="4">
    <source>
        <dbReference type="Proteomes" id="UP000631181"/>
    </source>
</evidence>
<dbReference type="AlphaFoldDB" id="A0A8J8W3T6"/>
<feature type="compositionally biased region" description="Low complexity" evidence="2">
    <location>
        <begin position="59"/>
        <end position="73"/>
    </location>
</feature>
<comment type="caution">
    <text evidence="3">The sequence shown here is derived from an EMBL/GenBank/DDBJ whole genome shotgun (WGS) entry which is preliminary data.</text>
</comment>
<dbReference type="OrthoDB" id="4362859at2759"/>